<keyword evidence="2" id="KW-1185">Reference proteome</keyword>
<reference evidence="1 2" key="1">
    <citation type="submission" date="2021-06" db="EMBL/GenBank/DDBJ databases">
        <authorList>
            <person name="Kallberg Y."/>
            <person name="Tangrot J."/>
            <person name="Rosling A."/>
        </authorList>
    </citation>
    <scope>NUCLEOTIDE SEQUENCE [LARGE SCALE GENOMIC DNA]</scope>
    <source>
        <strain evidence="1 2">120-4 pot B 10/14</strain>
    </source>
</reference>
<evidence type="ECO:0000313" key="1">
    <source>
        <dbReference type="EMBL" id="CAG8524190.1"/>
    </source>
</evidence>
<proteinExistence type="predicted"/>
<protein>
    <submittedName>
        <fullName evidence="1">24515_t:CDS:1</fullName>
    </submittedName>
</protein>
<comment type="caution">
    <text evidence="1">The sequence shown here is derived from an EMBL/GenBank/DDBJ whole genome shotgun (WGS) entry which is preliminary data.</text>
</comment>
<gene>
    <name evidence="1" type="ORF">GMARGA_LOCUS3306</name>
</gene>
<evidence type="ECO:0000313" key="2">
    <source>
        <dbReference type="Proteomes" id="UP000789901"/>
    </source>
</evidence>
<organism evidence="1 2">
    <name type="scientific">Gigaspora margarita</name>
    <dbReference type="NCBI Taxonomy" id="4874"/>
    <lineage>
        <taxon>Eukaryota</taxon>
        <taxon>Fungi</taxon>
        <taxon>Fungi incertae sedis</taxon>
        <taxon>Mucoromycota</taxon>
        <taxon>Glomeromycotina</taxon>
        <taxon>Glomeromycetes</taxon>
        <taxon>Diversisporales</taxon>
        <taxon>Gigasporaceae</taxon>
        <taxon>Gigaspora</taxon>
    </lineage>
</organism>
<dbReference type="EMBL" id="CAJVQB010001178">
    <property type="protein sequence ID" value="CAG8524190.1"/>
    <property type="molecule type" value="Genomic_DNA"/>
</dbReference>
<sequence length="164" mass="18907">MRPKIPIYVPEIIAELILKCWDALPDKRPSSEEIDETINIWNNQIANDEQTELIVQTKKADEMVNNLVFTQPHSEMHPDAIYVSTQLDTPNSTNFDKQPSHLDDQENIESLLVIDPFQISQPNSNEEVYDEHLIMKSQLPSTTVQCGTLKQTPFYMYFAKIDIT</sequence>
<dbReference type="Proteomes" id="UP000789901">
    <property type="component" value="Unassembled WGS sequence"/>
</dbReference>
<accession>A0ABM8W4P4</accession>
<dbReference type="Gene3D" id="1.10.510.10">
    <property type="entry name" value="Transferase(Phosphotransferase) domain 1"/>
    <property type="match status" value="1"/>
</dbReference>
<name>A0ABM8W4P4_GIGMA</name>